<feature type="compositionally biased region" description="Basic and acidic residues" evidence="1">
    <location>
        <begin position="389"/>
        <end position="403"/>
    </location>
</feature>
<proteinExistence type="predicted"/>
<gene>
    <name evidence="3" type="ORF">QJS04_geneDACA018610</name>
</gene>
<keyword evidence="4" id="KW-1185">Reference proteome</keyword>
<reference evidence="3" key="1">
    <citation type="journal article" date="2023" name="Nat. Commun.">
        <title>Diploid and tetraploid genomes of Acorus and the evolution of monocots.</title>
        <authorList>
            <person name="Ma L."/>
            <person name="Liu K.W."/>
            <person name="Li Z."/>
            <person name="Hsiao Y.Y."/>
            <person name="Qi Y."/>
            <person name="Fu T."/>
            <person name="Tang G.D."/>
            <person name="Zhang D."/>
            <person name="Sun W.H."/>
            <person name="Liu D.K."/>
            <person name="Li Y."/>
            <person name="Chen G.Z."/>
            <person name="Liu X.D."/>
            <person name="Liao X.Y."/>
            <person name="Jiang Y.T."/>
            <person name="Yu X."/>
            <person name="Hao Y."/>
            <person name="Huang J."/>
            <person name="Zhao X.W."/>
            <person name="Ke S."/>
            <person name="Chen Y.Y."/>
            <person name="Wu W.L."/>
            <person name="Hsu J.L."/>
            <person name="Lin Y.F."/>
            <person name="Huang M.D."/>
            <person name="Li C.Y."/>
            <person name="Huang L."/>
            <person name="Wang Z.W."/>
            <person name="Zhao X."/>
            <person name="Zhong W.Y."/>
            <person name="Peng D.H."/>
            <person name="Ahmad S."/>
            <person name="Lan S."/>
            <person name="Zhang J.S."/>
            <person name="Tsai W.C."/>
            <person name="Van de Peer Y."/>
            <person name="Liu Z.J."/>
        </authorList>
    </citation>
    <scope>NUCLEOTIDE SEQUENCE</scope>
    <source>
        <strain evidence="3">SCP</strain>
    </source>
</reference>
<protein>
    <submittedName>
        <fullName evidence="3">Vacuolar protein sorting-associated protein 9A</fullName>
    </submittedName>
</protein>
<dbReference type="Gene3D" id="1.20.1050.80">
    <property type="entry name" value="VPS9 domain"/>
    <property type="match status" value="1"/>
</dbReference>
<dbReference type="GO" id="GO:0031267">
    <property type="term" value="F:small GTPase binding"/>
    <property type="evidence" value="ECO:0007669"/>
    <property type="project" value="TreeGrafter"/>
</dbReference>
<comment type="caution">
    <text evidence="3">The sequence shown here is derived from an EMBL/GenBank/DDBJ whole genome shotgun (WGS) entry which is preliminary data.</text>
</comment>
<dbReference type="Pfam" id="PF18151">
    <property type="entry name" value="DUF5601"/>
    <property type="match status" value="1"/>
</dbReference>
<dbReference type="GO" id="GO:0030139">
    <property type="term" value="C:endocytic vesicle"/>
    <property type="evidence" value="ECO:0007669"/>
    <property type="project" value="TreeGrafter"/>
</dbReference>
<dbReference type="InterPro" id="IPR045046">
    <property type="entry name" value="Vps9-like"/>
</dbReference>
<dbReference type="PANTHER" id="PTHR23101:SF25">
    <property type="entry name" value="GTPASE-ACTIVATING PROTEIN AND VPS9 DOMAIN-CONTAINING PROTEIN 1"/>
    <property type="match status" value="1"/>
</dbReference>
<dbReference type="SMART" id="SM00167">
    <property type="entry name" value="VPS9"/>
    <property type="match status" value="1"/>
</dbReference>
<evidence type="ECO:0000313" key="3">
    <source>
        <dbReference type="EMBL" id="KAK1263259.1"/>
    </source>
</evidence>
<dbReference type="FunFam" id="1.20.1050.80:FF:000007">
    <property type="entry name" value="Vacuolar protein sorting-associated protein 9A"/>
    <property type="match status" value="1"/>
</dbReference>
<evidence type="ECO:0000259" key="2">
    <source>
        <dbReference type="PROSITE" id="PS51205"/>
    </source>
</evidence>
<name>A0AAV9AGD1_ACOGR</name>
<dbReference type="SUPFAM" id="SSF109993">
    <property type="entry name" value="VPS9 domain"/>
    <property type="match status" value="1"/>
</dbReference>
<organism evidence="3 4">
    <name type="scientific">Acorus gramineus</name>
    <name type="common">Dwarf sweet flag</name>
    <dbReference type="NCBI Taxonomy" id="55184"/>
    <lineage>
        <taxon>Eukaryota</taxon>
        <taxon>Viridiplantae</taxon>
        <taxon>Streptophyta</taxon>
        <taxon>Embryophyta</taxon>
        <taxon>Tracheophyta</taxon>
        <taxon>Spermatophyta</taxon>
        <taxon>Magnoliopsida</taxon>
        <taxon>Liliopsida</taxon>
        <taxon>Acoraceae</taxon>
        <taxon>Acorus</taxon>
    </lineage>
</organism>
<dbReference type="PANTHER" id="PTHR23101">
    <property type="entry name" value="RAB GDP/GTP EXCHANGE FACTOR"/>
    <property type="match status" value="1"/>
</dbReference>
<dbReference type="GO" id="GO:0005085">
    <property type="term" value="F:guanyl-nucleotide exchange factor activity"/>
    <property type="evidence" value="ECO:0007669"/>
    <property type="project" value="InterPro"/>
</dbReference>
<evidence type="ECO:0000313" key="4">
    <source>
        <dbReference type="Proteomes" id="UP001179952"/>
    </source>
</evidence>
<dbReference type="InterPro" id="IPR037191">
    <property type="entry name" value="VPS9_dom_sf"/>
</dbReference>
<evidence type="ECO:0000256" key="1">
    <source>
        <dbReference type="SAM" id="MobiDB-lite"/>
    </source>
</evidence>
<dbReference type="Proteomes" id="UP001179952">
    <property type="component" value="Unassembled WGS sequence"/>
</dbReference>
<sequence length="438" mass="49389">MENADPFVASTAPLTWHDFLERMRHPSAADFVKSIKSFIVSFSNRVPDPKRDSTSVQEFLSSMEGAFRAHSLFTGCTEEELESAGEGLEKYVMTKLFNRAFASLPEEVKRDEELSEKMSLLQQFIRPESLDIKPTFQNETSWLLAQKELQKINMYKAPRDKIICILNCCKVINNLLLNASVASNDNPPGADEFLPVLIYVTIKANPPQLHSNLFYIQRYRGQSRLVSEAAYFFTNLLSAESFIWNIDAKSLSMDEEEFKNNMDSARALLSGLERHTGQGDQDRSHPSNEESKSINKGEKDHSLTKTTSIPDLEKKGATDLLKEDELNRYFQEYPFLYANYGDLTVDDVESLLNSYKQLVLKYVCLSKGMGNSSPSVSESSAKTEPQTDNNEKILDGTNDDKGENITIEESASFSSLIGMDNIDASVRHQRPESDETSN</sequence>
<dbReference type="InterPro" id="IPR003123">
    <property type="entry name" value="VPS9"/>
</dbReference>
<accession>A0AAV9AGD1</accession>
<feature type="compositionally biased region" description="Basic and acidic residues" evidence="1">
    <location>
        <begin position="275"/>
        <end position="303"/>
    </location>
</feature>
<dbReference type="GO" id="GO:0016192">
    <property type="term" value="P:vesicle-mediated transport"/>
    <property type="evidence" value="ECO:0007669"/>
    <property type="project" value="InterPro"/>
</dbReference>
<dbReference type="AlphaFoldDB" id="A0AAV9AGD1"/>
<dbReference type="InterPro" id="IPR041545">
    <property type="entry name" value="DUF5601"/>
</dbReference>
<reference evidence="3" key="2">
    <citation type="submission" date="2023-06" db="EMBL/GenBank/DDBJ databases">
        <authorList>
            <person name="Ma L."/>
            <person name="Liu K.-W."/>
            <person name="Li Z."/>
            <person name="Hsiao Y.-Y."/>
            <person name="Qi Y."/>
            <person name="Fu T."/>
            <person name="Tang G."/>
            <person name="Zhang D."/>
            <person name="Sun W.-H."/>
            <person name="Liu D.-K."/>
            <person name="Li Y."/>
            <person name="Chen G.-Z."/>
            <person name="Liu X.-D."/>
            <person name="Liao X.-Y."/>
            <person name="Jiang Y.-T."/>
            <person name="Yu X."/>
            <person name="Hao Y."/>
            <person name="Huang J."/>
            <person name="Zhao X.-W."/>
            <person name="Ke S."/>
            <person name="Chen Y.-Y."/>
            <person name="Wu W.-L."/>
            <person name="Hsu J.-L."/>
            <person name="Lin Y.-F."/>
            <person name="Huang M.-D."/>
            <person name="Li C.-Y."/>
            <person name="Huang L."/>
            <person name="Wang Z.-W."/>
            <person name="Zhao X."/>
            <person name="Zhong W.-Y."/>
            <person name="Peng D.-H."/>
            <person name="Ahmad S."/>
            <person name="Lan S."/>
            <person name="Zhang J.-S."/>
            <person name="Tsai W.-C."/>
            <person name="Van De Peer Y."/>
            <person name="Liu Z.-J."/>
        </authorList>
    </citation>
    <scope>NUCLEOTIDE SEQUENCE</scope>
    <source>
        <strain evidence="3">SCP</strain>
        <tissue evidence="3">Leaves</tissue>
    </source>
</reference>
<feature type="compositionally biased region" description="Polar residues" evidence="1">
    <location>
        <begin position="371"/>
        <end position="388"/>
    </location>
</feature>
<dbReference type="Gene3D" id="1.10.246.120">
    <property type="match status" value="1"/>
</dbReference>
<feature type="region of interest" description="Disordered" evidence="1">
    <location>
        <begin position="371"/>
        <end position="404"/>
    </location>
</feature>
<dbReference type="Pfam" id="PF02204">
    <property type="entry name" value="VPS9"/>
    <property type="match status" value="1"/>
</dbReference>
<feature type="domain" description="VPS9" evidence="2">
    <location>
        <begin position="108"/>
        <end position="252"/>
    </location>
</feature>
<dbReference type="PROSITE" id="PS51205">
    <property type="entry name" value="VPS9"/>
    <property type="match status" value="1"/>
</dbReference>
<dbReference type="GO" id="GO:0005829">
    <property type="term" value="C:cytosol"/>
    <property type="evidence" value="ECO:0007669"/>
    <property type="project" value="TreeGrafter"/>
</dbReference>
<feature type="region of interest" description="Disordered" evidence="1">
    <location>
        <begin position="275"/>
        <end position="310"/>
    </location>
</feature>
<dbReference type="EMBL" id="JAUJYN010000009">
    <property type="protein sequence ID" value="KAK1263259.1"/>
    <property type="molecule type" value="Genomic_DNA"/>
</dbReference>